<dbReference type="Gene3D" id="2.60.40.1180">
    <property type="entry name" value="Golgi alpha-mannosidase II"/>
    <property type="match status" value="1"/>
</dbReference>
<protein>
    <submittedName>
        <fullName evidence="5">Alpha-glucosidase</fullName>
    </submittedName>
</protein>
<dbReference type="SUPFAM" id="SSF51011">
    <property type="entry name" value="Glycosyl hydrolase domain"/>
    <property type="match status" value="1"/>
</dbReference>
<dbReference type="CDD" id="cd11331">
    <property type="entry name" value="AmyAc_OligoGlu_like"/>
    <property type="match status" value="1"/>
</dbReference>
<dbReference type="InterPro" id="IPR017853">
    <property type="entry name" value="GH"/>
</dbReference>
<dbReference type="InterPro" id="IPR013780">
    <property type="entry name" value="Glyco_hydro_b"/>
</dbReference>
<evidence type="ECO:0000313" key="6">
    <source>
        <dbReference type="Proteomes" id="UP000294664"/>
    </source>
</evidence>
<dbReference type="PANTHER" id="PTHR10357:SF179">
    <property type="entry name" value="NEUTRAL AND BASIC AMINO ACID TRANSPORT PROTEIN RBAT"/>
    <property type="match status" value="1"/>
</dbReference>
<dbReference type="InterPro" id="IPR045857">
    <property type="entry name" value="O16G_dom_2"/>
</dbReference>
<evidence type="ECO:0000259" key="4">
    <source>
        <dbReference type="SMART" id="SM00642"/>
    </source>
</evidence>
<dbReference type="Proteomes" id="UP000294664">
    <property type="component" value="Unassembled WGS sequence"/>
</dbReference>
<dbReference type="EMBL" id="SMAI01000004">
    <property type="protein sequence ID" value="TCT05538.1"/>
    <property type="molecule type" value="Genomic_DNA"/>
</dbReference>
<accession>A0A4V2UY03</accession>
<keyword evidence="3" id="KW-0326">Glycosidase</keyword>
<keyword evidence="6" id="KW-1185">Reference proteome</keyword>
<keyword evidence="2" id="KW-0378">Hydrolase</keyword>
<gene>
    <name evidence="5" type="ORF">EDC64_10495</name>
</gene>
<organism evidence="5 6">
    <name type="scientific">Aquabacter spiritensis</name>
    <dbReference type="NCBI Taxonomy" id="933073"/>
    <lineage>
        <taxon>Bacteria</taxon>
        <taxon>Pseudomonadati</taxon>
        <taxon>Pseudomonadota</taxon>
        <taxon>Alphaproteobacteria</taxon>
        <taxon>Hyphomicrobiales</taxon>
        <taxon>Xanthobacteraceae</taxon>
        <taxon>Aquabacter</taxon>
    </lineage>
</organism>
<dbReference type="RefSeq" id="WP_245504607.1">
    <property type="nucleotide sequence ID" value="NZ_SMAI01000004.1"/>
</dbReference>
<proteinExistence type="inferred from homology"/>
<evidence type="ECO:0000256" key="1">
    <source>
        <dbReference type="ARBA" id="ARBA00008061"/>
    </source>
</evidence>
<dbReference type="FunFam" id="3.90.400.10:FF:000002">
    <property type="entry name" value="Sucrose isomerase"/>
    <property type="match status" value="1"/>
</dbReference>
<dbReference type="GO" id="GO:0009313">
    <property type="term" value="P:oligosaccharide catabolic process"/>
    <property type="evidence" value="ECO:0007669"/>
    <property type="project" value="TreeGrafter"/>
</dbReference>
<evidence type="ECO:0000256" key="2">
    <source>
        <dbReference type="ARBA" id="ARBA00022801"/>
    </source>
</evidence>
<comment type="similarity">
    <text evidence="1">Belongs to the glycosyl hydrolase 13 family.</text>
</comment>
<dbReference type="PANTHER" id="PTHR10357">
    <property type="entry name" value="ALPHA-AMYLASE FAMILY MEMBER"/>
    <property type="match status" value="1"/>
</dbReference>
<name>A0A4V2UY03_9HYPH</name>
<evidence type="ECO:0000313" key="5">
    <source>
        <dbReference type="EMBL" id="TCT05538.1"/>
    </source>
</evidence>
<feature type="domain" description="Glycosyl hydrolase family 13 catalytic" evidence="4">
    <location>
        <begin position="20"/>
        <end position="398"/>
    </location>
</feature>
<dbReference type="AlphaFoldDB" id="A0A4V2UY03"/>
<sequence length="533" mass="59564">MEHPPERSSAPWWQRGTIYQIYPRSFQDTNGDGIGDLAGIVRRLDYLVELGVDAVWLSPFYPSPMADFGYDVADYVDVDPIFGTLADFDALVAAAHDKGLKVLVDLVPNHTSDAHPWFQEARTGRDSAKRDWYIWRDPAPDGGPPNNWLSEFGGSAWAEDAASGQYYYHAFLDRQPDLNWRNPAVAEAIFEVMRFWMRRGVDGFRVDVIWHMLKDPEFRDNPPNPDYRAGRNPYQSLLPVHTTDLAEVQEVVARLRRVVDEFPDRVLIGEIYLPLERLVAYYGRTLDGAHLPFNFALLETPWTARDIADLVARYEAALPAGGWPNWVLGNHDRPRILKRVGPDQARVAAMLLLTLRGTPTLYYGDEIGMAQVEIPPERVQDPYEKNVPGLGLGRDGVRTPMQWDAGPQAGFSEVEPWLPVSPDFTEVNVAAETREGESLLTLYRRLLALRRGSAALSLGAYVPMAAEGDLFLYGRAAEGESLVVALNLGGDPILVAAPVEGQILLSTSGDREAERVASEISLRPHEGVIVRLR</sequence>
<dbReference type="Gene3D" id="3.90.400.10">
    <property type="entry name" value="Oligo-1,6-glucosidase, Domain 2"/>
    <property type="match status" value="1"/>
</dbReference>
<dbReference type="SMART" id="SM00642">
    <property type="entry name" value="Aamy"/>
    <property type="match status" value="1"/>
</dbReference>
<dbReference type="SUPFAM" id="SSF51445">
    <property type="entry name" value="(Trans)glycosidases"/>
    <property type="match status" value="1"/>
</dbReference>
<dbReference type="Gene3D" id="3.20.20.80">
    <property type="entry name" value="Glycosidases"/>
    <property type="match status" value="1"/>
</dbReference>
<dbReference type="GO" id="GO:0004556">
    <property type="term" value="F:alpha-amylase activity"/>
    <property type="evidence" value="ECO:0007669"/>
    <property type="project" value="TreeGrafter"/>
</dbReference>
<reference evidence="5 6" key="1">
    <citation type="submission" date="2019-03" db="EMBL/GenBank/DDBJ databases">
        <title>Genomic Encyclopedia of Type Strains, Phase IV (KMG-IV): sequencing the most valuable type-strain genomes for metagenomic binning, comparative biology and taxonomic classification.</title>
        <authorList>
            <person name="Goeker M."/>
        </authorList>
    </citation>
    <scope>NUCLEOTIDE SEQUENCE [LARGE SCALE GENOMIC DNA]</scope>
    <source>
        <strain evidence="5 6">DSM 9035</strain>
    </source>
</reference>
<dbReference type="Pfam" id="PF00128">
    <property type="entry name" value="Alpha-amylase"/>
    <property type="match status" value="1"/>
</dbReference>
<dbReference type="InterPro" id="IPR006047">
    <property type="entry name" value="GH13_cat_dom"/>
</dbReference>
<comment type="caution">
    <text evidence="5">The sequence shown here is derived from an EMBL/GenBank/DDBJ whole genome shotgun (WGS) entry which is preliminary data.</text>
</comment>
<evidence type="ECO:0000256" key="3">
    <source>
        <dbReference type="ARBA" id="ARBA00023295"/>
    </source>
</evidence>